<comment type="caution">
    <text evidence="12">The sequence shown here is derived from an EMBL/GenBank/DDBJ whole genome shotgun (WGS) entry which is preliminary data.</text>
</comment>
<dbReference type="EC" id="3.2.1.26" evidence="3 8"/>
<dbReference type="RefSeq" id="WP_377771516.1">
    <property type="nucleotide sequence ID" value="NZ_JBHUOQ010000001.1"/>
</dbReference>
<dbReference type="SUPFAM" id="SSF49899">
    <property type="entry name" value="Concanavalin A-like lectins/glucanases"/>
    <property type="match status" value="1"/>
</dbReference>
<dbReference type="InterPro" id="IPR051214">
    <property type="entry name" value="GH32_Enzymes"/>
</dbReference>
<dbReference type="Pfam" id="PF08244">
    <property type="entry name" value="Glyco_hydro_32C"/>
    <property type="match status" value="1"/>
</dbReference>
<evidence type="ECO:0000256" key="7">
    <source>
        <dbReference type="ARBA" id="ARBA00033367"/>
    </source>
</evidence>
<evidence type="ECO:0000256" key="8">
    <source>
        <dbReference type="RuleBase" id="RU362110"/>
    </source>
</evidence>
<dbReference type="EMBL" id="JBHUOQ010000001">
    <property type="protein sequence ID" value="MFD2829481.1"/>
    <property type="molecule type" value="Genomic_DNA"/>
</dbReference>
<accession>A0ABW5WVW8</accession>
<dbReference type="Gene3D" id="2.115.10.20">
    <property type="entry name" value="Glycosyl hydrolase domain, family 43"/>
    <property type="match status" value="1"/>
</dbReference>
<comment type="similarity">
    <text evidence="2 8">Belongs to the glycosyl hydrolase 32 family.</text>
</comment>
<dbReference type="PROSITE" id="PS00609">
    <property type="entry name" value="GLYCOSYL_HYDROL_F32"/>
    <property type="match status" value="1"/>
</dbReference>
<protein>
    <recommendedName>
        <fullName evidence="4 8">Sucrose-6-phosphate hydrolase</fullName>
        <ecNumber evidence="3 8">3.2.1.26</ecNumber>
    </recommendedName>
    <alternativeName>
        <fullName evidence="7 9">Invertase</fullName>
    </alternativeName>
</protein>
<dbReference type="NCBIfam" id="TIGR01322">
    <property type="entry name" value="scrB_fam"/>
    <property type="match status" value="1"/>
</dbReference>
<keyword evidence="13" id="KW-1185">Reference proteome</keyword>
<dbReference type="PANTHER" id="PTHR43101">
    <property type="entry name" value="BETA-FRUCTOSIDASE"/>
    <property type="match status" value="1"/>
</dbReference>
<evidence type="ECO:0000259" key="10">
    <source>
        <dbReference type="Pfam" id="PF00251"/>
    </source>
</evidence>
<dbReference type="InterPro" id="IPR006232">
    <property type="entry name" value="Suc6P_hydrolase"/>
</dbReference>
<proteinExistence type="inferred from homology"/>
<dbReference type="InterPro" id="IPR013148">
    <property type="entry name" value="Glyco_hydro_32_N"/>
</dbReference>
<dbReference type="InterPro" id="IPR013189">
    <property type="entry name" value="Glyco_hydro_32_C"/>
</dbReference>
<keyword evidence="9" id="KW-0119">Carbohydrate metabolism</keyword>
<evidence type="ECO:0000259" key="11">
    <source>
        <dbReference type="Pfam" id="PF08244"/>
    </source>
</evidence>
<evidence type="ECO:0000313" key="13">
    <source>
        <dbReference type="Proteomes" id="UP001597519"/>
    </source>
</evidence>
<evidence type="ECO:0000256" key="6">
    <source>
        <dbReference type="ARBA" id="ARBA00023295"/>
    </source>
</evidence>
<evidence type="ECO:0000256" key="9">
    <source>
        <dbReference type="RuleBase" id="RU365015"/>
    </source>
</evidence>
<dbReference type="InterPro" id="IPR023296">
    <property type="entry name" value="Glyco_hydro_beta-prop_sf"/>
</dbReference>
<evidence type="ECO:0000313" key="12">
    <source>
        <dbReference type="EMBL" id="MFD2829481.1"/>
    </source>
</evidence>
<keyword evidence="9" id="KW-0963">Cytoplasm</keyword>
<dbReference type="InterPro" id="IPR001362">
    <property type="entry name" value="Glyco_hydro_32"/>
</dbReference>
<gene>
    <name evidence="12" type="ORF">ACFSX4_03310</name>
</gene>
<dbReference type="SMART" id="SM00640">
    <property type="entry name" value="Glyco_32"/>
    <property type="match status" value="1"/>
</dbReference>
<dbReference type="InterPro" id="IPR018053">
    <property type="entry name" value="Glyco_hydro_32_AS"/>
</dbReference>
<evidence type="ECO:0000256" key="4">
    <source>
        <dbReference type="ARBA" id="ARBA00019623"/>
    </source>
</evidence>
<dbReference type="CDD" id="cd18623">
    <property type="entry name" value="GH32_ScrB-like"/>
    <property type="match status" value="1"/>
</dbReference>
<reference evidence="13" key="1">
    <citation type="journal article" date="2019" name="Int. J. Syst. Evol. Microbiol.">
        <title>The Global Catalogue of Microorganisms (GCM) 10K type strain sequencing project: providing services to taxonomists for standard genome sequencing and annotation.</title>
        <authorList>
            <consortium name="The Broad Institute Genomics Platform"/>
            <consortium name="The Broad Institute Genome Sequencing Center for Infectious Disease"/>
            <person name="Wu L."/>
            <person name="Ma J."/>
        </authorList>
    </citation>
    <scope>NUCLEOTIDE SEQUENCE [LARGE SCALE GENOMIC DNA]</scope>
    <source>
        <strain evidence="13">KCTC 33575</strain>
    </source>
</reference>
<feature type="domain" description="Glycosyl hydrolase family 32 C-terminal" evidence="11">
    <location>
        <begin position="346"/>
        <end position="493"/>
    </location>
</feature>
<dbReference type="SUPFAM" id="SSF75005">
    <property type="entry name" value="Arabinanase/levansucrase/invertase"/>
    <property type="match status" value="1"/>
</dbReference>
<evidence type="ECO:0000256" key="2">
    <source>
        <dbReference type="ARBA" id="ARBA00009902"/>
    </source>
</evidence>
<dbReference type="Pfam" id="PF00251">
    <property type="entry name" value="Glyco_hydro_32N"/>
    <property type="match status" value="1"/>
</dbReference>
<comment type="subcellular location">
    <subcellularLocation>
        <location evidence="9">Cytoplasm</location>
    </subcellularLocation>
</comment>
<evidence type="ECO:0000256" key="3">
    <source>
        <dbReference type="ARBA" id="ARBA00012758"/>
    </source>
</evidence>
<comment type="pathway">
    <text evidence="1 9">Glycan biosynthesis; sucrose metabolism.</text>
</comment>
<feature type="domain" description="Glycosyl hydrolase family 32 N-terminal" evidence="10">
    <location>
        <begin position="41"/>
        <end position="343"/>
    </location>
</feature>
<evidence type="ECO:0000256" key="1">
    <source>
        <dbReference type="ARBA" id="ARBA00004914"/>
    </source>
</evidence>
<dbReference type="GO" id="GO:0004564">
    <property type="term" value="F:beta-fructofuranosidase activity"/>
    <property type="evidence" value="ECO:0007669"/>
    <property type="project" value="UniProtKB-EC"/>
</dbReference>
<comment type="function">
    <text evidence="9">Enables the bacterium to metabolize sucrose as a sole carbon source.</text>
</comment>
<dbReference type="Proteomes" id="UP001597519">
    <property type="component" value="Unassembled WGS sequence"/>
</dbReference>
<dbReference type="PANTHER" id="PTHR43101:SF1">
    <property type="entry name" value="BETA-FRUCTOSIDASE"/>
    <property type="match status" value="1"/>
</dbReference>
<sequence>MGQVMEWTRSLSYKPYNQWSKSYHRELISEIQNSEWKLAFHILPETGLLNDPNGFSYYNGEWHLFYQAYPFGPVHGVKSWYHMTSKNLVDWKQNDYVLLPDSDYDSHGAYSGSALSVDDKLFIMYTGNVRNDHWERHSYQLGAWLNQDMQLKKFDDPLIPEPPAGYTHEFRDPQVFRYQDEYLMIIGAQTEDKKGAVLTYQSPDLMNWHCIGELDYTKEEMGFMVECPNLLFIDEQPVLLFCPQGLDKNIKPYQNIFPNTYVIGSSFDRENTKINDVSDLVHLDEGFDLYATQAFNAPDGRVLSVGWVGLPEINYPSFEEEWAHCLSIVKELTIQDNHLYQTPVSEMKDLRRSETDLNGKISEEQNQLVYKADENIYELLLELDTEASGTLTLFADKTNSSGLKLSYDADNHTITMDRSRAGISFGEEYGTTRSAEIRPEDKLKLHIFVDRSVCEVFINDGYRVMTSRVFLENADDTHVFLEGFKGAFSGNVWELRKMNE</sequence>
<name>A0ABW5WVW8_9STAP</name>
<keyword evidence="6 8" id="KW-0326">Glycosidase</keyword>
<evidence type="ECO:0000256" key="5">
    <source>
        <dbReference type="ARBA" id="ARBA00022801"/>
    </source>
</evidence>
<organism evidence="12 13">
    <name type="scientific">Corticicoccus populi</name>
    <dbReference type="NCBI Taxonomy" id="1812821"/>
    <lineage>
        <taxon>Bacteria</taxon>
        <taxon>Bacillati</taxon>
        <taxon>Bacillota</taxon>
        <taxon>Bacilli</taxon>
        <taxon>Bacillales</taxon>
        <taxon>Staphylococcaceae</taxon>
        <taxon>Corticicoccus</taxon>
    </lineage>
</organism>
<dbReference type="InterPro" id="IPR013320">
    <property type="entry name" value="ConA-like_dom_sf"/>
</dbReference>
<comment type="catalytic activity">
    <reaction evidence="8">
        <text>Hydrolysis of terminal non-reducing beta-D-fructofuranoside residues in beta-D-fructofuranosides.</text>
        <dbReference type="EC" id="3.2.1.26"/>
    </reaction>
</comment>
<dbReference type="Gene3D" id="2.60.120.560">
    <property type="entry name" value="Exo-inulinase, domain 1"/>
    <property type="match status" value="1"/>
</dbReference>
<keyword evidence="5 8" id="KW-0378">Hydrolase</keyword>